<dbReference type="Pfam" id="PF15187">
    <property type="entry name" value="Augurin"/>
    <property type="match status" value="1"/>
</dbReference>
<reference evidence="12 13" key="1">
    <citation type="submission" date="2022-01" db="EMBL/GenBank/DDBJ databases">
        <title>A chromosome-scale genome assembly of the false clownfish, Amphiprion ocellaris.</title>
        <authorList>
            <person name="Ryu T."/>
        </authorList>
    </citation>
    <scope>NUCLEOTIDE SEQUENCE [LARGE SCALE GENOMIC DNA]</scope>
</reference>
<sequence length="76" mass="8833">MFNFSSQLLIVKSLTLPVLSDGGLTGPRAALEPEPANEFLRRLRRTRRNIWDRSRPDVQQWIQQFMSLGYDEAVRS</sequence>
<dbReference type="InterPro" id="IPR028173">
    <property type="entry name" value="Augurin"/>
</dbReference>
<evidence type="ECO:0000256" key="7">
    <source>
        <dbReference type="ARBA" id="ARBA00022525"/>
    </source>
</evidence>
<feature type="signal peptide" evidence="11">
    <location>
        <begin position="1"/>
        <end position="20"/>
    </location>
</feature>
<evidence type="ECO:0000256" key="6">
    <source>
        <dbReference type="ARBA" id="ARBA00022490"/>
    </source>
</evidence>
<evidence type="ECO:0000256" key="8">
    <source>
        <dbReference type="ARBA" id="ARBA00022685"/>
    </source>
</evidence>
<dbReference type="GO" id="GO:0042127">
    <property type="term" value="P:regulation of cell population proliferation"/>
    <property type="evidence" value="ECO:0007669"/>
    <property type="project" value="TreeGrafter"/>
</dbReference>
<dbReference type="PANTHER" id="PTHR31613">
    <property type="entry name" value="AUGURIN"/>
    <property type="match status" value="1"/>
</dbReference>
<accession>A0AAQ5XMN3</accession>
<keyword evidence="6" id="KW-0963">Cytoplasm</keyword>
<dbReference type="GO" id="GO:0005737">
    <property type="term" value="C:cytoplasm"/>
    <property type="evidence" value="ECO:0007669"/>
    <property type="project" value="UniProtKB-SubCell"/>
</dbReference>
<dbReference type="Ensembl" id="ENSAOCT00000049645.1">
    <property type="protein sequence ID" value="ENSAOCP00000042633.1"/>
    <property type="gene ID" value="ENSAOCG00000029332.1"/>
</dbReference>
<name>A0AAQ5XMN3_AMPOC</name>
<dbReference type="GO" id="GO:0007417">
    <property type="term" value="P:central nervous system development"/>
    <property type="evidence" value="ECO:0007669"/>
    <property type="project" value="TreeGrafter"/>
</dbReference>
<comment type="subcellular location">
    <subcellularLocation>
        <location evidence="1">Apical cell membrane</location>
    </subcellularLocation>
    <subcellularLocation>
        <location evidence="2">Cytoplasm</location>
    </subcellularLocation>
    <subcellularLocation>
        <location evidence="3">Secreted</location>
    </subcellularLocation>
</comment>
<gene>
    <name evidence="12" type="primary">CTXN1</name>
</gene>
<organism evidence="12 13">
    <name type="scientific">Amphiprion ocellaris</name>
    <name type="common">Clown anemonefish</name>
    <dbReference type="NCBI Taxonomy" id="80972"/>
    <lineage>
        <taxon>Eukaryota</taxon>
        <taxon>Metazoa</taxon>
        <taxon>Chordata</taxon>
        <taxon>Craniata</taxon>
        <taxon>Vertebrata</taxon>
        <taxon>Euteleostomi</taxon>
        <taxon>Actinopterygii</taxon>
        <taxon>Neopterygii</taxon>
        <taxon>Teleostei</taxon>
        <taxon>Neoteleostei</taxon>
        <taxon>Acanthomorphata</taxon>
        <taxon>Ovalentaria</taxon>
        <taxon>Pomacentridae</taxon>
        <taxon>Amphiprion</taxon>
    </lineage>
</organism>
<evidence type="ECO:0000256" key="2">
    <source>
        <dbReference type="ARBA" id="ARBA00004496"/>
    </source>
</evidence>
<reference evidence="12" key="2">
    <citation type="submission" date="2025-08" db="UniProtKB">
        <authorList>
            <consortium name="Ensembl"/>
        </authorList>
    </citation>
    <scope>IDENTIFICATION</scope>
</reference>
<keyword evidence="8" id="KW-0165">Cleavage on pair of basic residues</keyword>
<keyword evidence="5" id="KW-1003">Cell membrane</keyword>
<dbReference type="GO" id="GO:0090398">
    <property type="term" value="P:cellular senescence"/>
    <property type="evidence" value="ECO:0007669"/>
    <property type="project" value="TreeGrafter"/>
</dbReference>
<feature type="chain" id="PRO_5043736642" evidence="11">
    <location>
        <begin position="21"/>
        <end position="76"/>
    </location>
</feature>
<dbReference type="GO" id="GO:0070314">
    <property type="term" value="P:G1 to G0 transition"/>
    <property type="evidence" value="ECO:0007669"/>
    <property type="project" value="TreeGrafter"/>
</dbReference>
<evidence type="ECO:0000313" key="12">
    <source>
        <dbReference type="Ensembl" id="ENSAOCP00000042633.1"/>
    </source>
</evidence>
<evidence type="ECO:0000256" key="3">
    <source>
        <dbReference type="ARBA" id="ARBA00004613"/>
    </source>
</evidence>
<dbReference type="GO" id="GO:0005615">
    <property type="term" value="C:extracellular space"/>
    <property type="evidence" value="ECO:0007669"/>
    <property type="project" value="TreeGrafter"/>
</dbReference>
<evidence type="ECO:0000256" key="11">
    <source>
        <dbReference type="SAM" id="SignalP"/>
    </source>
</evidence>
<evidence type="ECO:0000256" key="5">
    <source>
        <dbReference type="ARBA" id="ARBA00022475"/>
    </source>
</evidence>
<protein>
    <submittedName>
        <fullName evidence="12">Uncharacterized protein</fullName>
    </submittedName>
</protein>
<keyword evidence="7" id="KW-0964">Secreted</keyword>
<keyword evidence="13" id="KW-1185">Reference proteome</keyword>
<evidence type="ECO:0000256" key="10">
    <source>
        <dbReference type="ARBA" id="ARBA00023136"/>
    </source>
</evidence>
<dbReference type="PANTHER" id="PTHR31613:SF2">
    <property type="entry name" value="AUGURIN"/>
    <property type="match status" value="1"/>
</dbReference>
<dbReference type="AlphaFoldDB" id="A0AAQ5XMN3"/>
<dbReference type="GO" id="GO:0016324">
    <property type="term" value="C:apical plasma membrane"/>
    <property type="evidence" value="ECO:0007669"/>
    <property type="project" value="UniProtKB-SubCell"/>
</dbReference>
<dbReference type="GO" id="GO:0031145">
    <property type="term" value="P:anaphase-promoting complex-dependent catabolic process"/>
    <property type="evidence" value="ECO:0007669"/>
    <property type="project" value="TreeGrafter"/>
</dbReference>
<comment type="similarity">
    <text evidence="4">Belongs to the augurin family.</text>
</comment>
<keyword evidence="10" id="KW-0472">Membrane</keyword>
<evidence type="ECO:0000256" key="9">
    <source>
        <dbReference type="ARBA" id="ARBA00022729"/>
    </source>
</evidence>
<keyword evidence="9 11" id="KW-0732">Signal</keyword>
<dbReference type="Proteomes" id="UP001501940">
    <property type="component" value="Chromosome 24"/>
</dbReference>
<evidence type="ECO:0000313" key="13">
    <source>
        <dbReference type="Proteomes" id="UP001501940"/>
    </source>
</evidence>
<proteinExistence type="inferred from homology"/>
<evidence type="ECO:0000256" key="4">
    <source>
        <dbReference type="ARBA" id="ARBA00011014"/>
    </source>
</evidence>
<evidence type="ECO:0000256" key="1">
    <source>
        <dbReference type="ARBA" id="ARBA00004221"/>
    </source>
</evidence>
<reference evidence="12" key="3">
    <citation type="submission" date="2025-09" db="UniProtKB">
        <authorList>
            <consortium name="Ensembl"/>
        </authorList>
    </citation>
    <scope>IDENTIFICATION</scope>
</reference>